<dbReference type="InterPro" id="IPR030820">
    <property type="entry name" value="OMP_myx_plus_Proteobacteria"/>
</dbReference>
<comment type="caution">
    <text evidence="2">The sequence shown here is derived from an EMBL/GenBank/DDBJ whole genome shotgun (WGS) entry which is preliminary data.</text>
</comment>
<dbReference type="NCBIfam" id="TIGR04565">
    <property type="entry name" value="OMP_myx_plus"/>
    <property type="match status" value="1"/>
</dbReference>
<dbReference type="AlphaFoldDB" id="A0A545TZ02"/>
<gene>
    <name evidence="2" type="ORF">FKG94_06815</name>
</gene>
<sequence length="221" mass="25036">MESRNQRIFLIAAALAALLPLAPAQAQEDENAERSVLDRIITPDMERREIEEDQIDSEDFEIGVYFGVMSVEDFGSNEVTGVRFAYHVTEDFFLEAAYGETTTSETSFETLTGSVQLLTPEQREFSYYNLSVGYNFLPGEVFIGENWAFNSTFYLIAGAGNTDFAGEENFTYNLGMGLRFFATDWLALHFDVRDHIMDLDIFGEEKTTNNIEATIGLTFFF</sequence>
<protein>
    <submittedName>
        <fullName evidence="2">Outer membrane beta-barrel domain-containing protein</fullName>
    </submittedName>
</protein>
<dbReference type="Proteomes" id="UP000319732">
    <property type="component" value="Unassembled WGS sequence"/>
</dbReference>
<dbReference type="EMBL" id="VHSG01000007">
    <property type="protein sequence ID" value="TQV82448.1"/>
    <property type="molecule type" value="Genomic_DNA"/>
</dbReference>
<dbReference type="OrthoDB" id="9150045at2"/>
<accession>A0A545TZ02</accession>
<dbReference type="RefSeq" id="WP_142903464.1">
    <property type="nucleotide sequence ID" value="NZ_ML660090.1"/>
</dbReference>
<feature type="chain" id="PRO_5021738551" evidence="1">
    <location>
        <begin position="27"/>
        <end position="221"/>
    </location>
</feature>
<evidence type="ECO:0000313" key="2">
    <source>
        <dbReference type="EMBL" id="TQV82448.1"/>
    </source>
</evidence>
<evidence type="ECO:0000313" key="3">
    <source>
        <dbReference type="Proteomes" id="UP000319732"/>
    </source>
</evidence>
<organism evidence="2 3">
    <name type="scientific">Exilibacterium tricleocarpae</name>
    <dbReference type="NCBI Taxonomy" id="2591008"/>
    <lineage>
        <taxon>Bacteria</taxon>
        <taxon>Pseudomonadati</taxon>
        <taxon>Pseudomonadota</taxon>
        <taxon>Gammaproteobacteria</taxon>
        <taxon>Cellvibrionales</taxon>
        <taxon>Cellvibrionaceae</taxon>
        <taxon>Exilibacterium</taxon>
    </lineage>
</organism>
<dbReference type="SUPFAM" id="SSF56925">
    <property type="entry name" value="OMPA-like"/>
    <property type="match status" value="1"/>
</dbReference>
<keyword evidence="3" id="KW-1185">Reference proteome</keyword>
<dbReference type="InterPro" id="IPR011250">
    <property type="entry name" value="OMP/PagP_B-barrel"/>
</dbReference>
<evidence type="ECO:0000256" key="1">
    <source>
        <dbReference type="SAM" id="SignalP"/>
    </source>
</evidence>
<reference evidence="2 3" key="1">
    <citation type="submission" date="2019-06" db="EMBL/GenBank/DDBJ databases">
        <title>Whole genome sequence for Cellvibrionaceae sp. R142.</title>
        <authorList>
            <person name="Wang G."/>
        </authorList>
    </citation>
    <scope>NUCLEOTIDE SEQUENCE [LARGE SCALE GENOMIC DNA]</scope>
    <source>
        <strain evidence="2 3">R142</strain>
    </source>
</reference>
<dbReference type="Gene3D" id="2.40.160.20">
    <property type="match status" value="1"/>
</dbReference>
<proteinExistence type="predicted"/>
<name>A0A545TZ02_9GAMM</name>
<feature type="signal peptide" evidence="1">
    <location>
        <begin position="1"/>
        <end position="26"/>
    </location>
</feature>
<keyword evidence="1" id="KW-0732">Signal</keyword>